<keyword evidence="2" id="KW-1185">Reference proteome</keyword>
<reference evidence="1 2" key="1">
    <citation type="submission" date="2016-10" db="EMBL/GenBank/DDBJ databases">
        <authorList>
            <person name="de Groot N.N."/>
        </authorList>
    </citation>
    <scope>NUCLEOTIDE SEQUENCE [LARGE SCALE GENOMIC DNA]</scope>
    <source>
        <strain evidence="1 2">DSM 45514</strain>
    </source>
</reference>
<dbReference type="InterPro" id="IPR042184">
    <property type="entry name" value="YqeY/Aim41_N"/>
</dbReference>
<dbReference type="InterPro" id="IPR019004">
    <property type="entry name" value="YqeY/Aim41"/>
</dbReference>
<dbReference type="GO" id="GO:0016884">
    <property type="term" value="F:carbon-nitrogen ligase activity, with glutamine as amido-N-donor"/>
    <property type="evidence" value="ECO:0007669"/>
    <property type="project" value="InterPro"/>
</dbReference>
<dbReference type="EMBL" id="FMZA01000015">
    <property type="protein sequence ID" value="SDC74261.1"/>
    <property type="molecule type" value="Genomic_DNA"/>
</dbReference>
<dbReference type="PANTHER" id="PTHR28055">
    <property type="entry name" value="ALTERED INHERITANCE OF MITOCHONDRIA PROTEIN 41, MITOCHONDRIAL"/>
    <property type="match status" value="1"/>
</dbReference>
<evidence type="ECO:0008006" key="3">
    <source>
        <dbReference type="Google" id="ProtNLM"/>
    </source>
</evidence>
<evidence type="ECO:0000313" key="1">
    <source>
        <dbReference type="EMBL" id="SDC74261.1"/>
    </source>
</evidence>
<name>A0A1G6P2T2_9BACL</name>
<protein>
    <recommendedName>
        <fullName evidence="3">GatB/YqeY domain-containing protein</fullName>
    </recommendedName>
</protein>
<dbReference type="RefSeq" id="WP_091571192.1">
    <property type="nucleotide sequence ID" value="NZ_FMZA01000015.1"/>
</dbReference>
<dbReference type="SUPFAM" id="SSF89095">
    <property type="entry name" value="GatB/YqeY motif"/>
    <property type="match status" value="1"/>
</dbReference>
<evidence type="ECO:0000313" key="2">
    <source>
        <dbReference type="Proteomes" id="UP000199387"/>
    </source>
</evidence>
<dbReference type="Gene3D" id="1.10.10.410">
    <property type="match status" value="1"/>
</dbReference>
<gene>
    <name evidence="1" type="ORF">SAMN04488112_11537</name>
</gene>
<dbReference type="OrthoDB" id="9794041at2"/>
<dbReference type="InterPro" id="IPR023168">
    <property type="entry name" value="GatB_Yqey_C_2"/>
</dbReference>
<accession>A0A1G6P2T2</accession>
<dbReference type="Pfam" id="PF09424">
    <property type="entry name" value="YqeY"/>
    <property type="match status" value="1"/>
</dbReference>
<dbReference type="InterPro" id="IPR003789">
    <property type="entry name" value="Asn/Gln_tRNA_amidoTrase-B-like"/>
</dbReference>
<dbReference type="PANTHER" id="PTHR28055:SF1">
    <property type="entry name" value="ALTERED INHERITANCE OF MITOCHONDRIA PROTEIN 41, MITOCHONDRIAL"/>
    <property type="match status" value="1"/>
</dbReference>
<dbReference type="Gene3D" id="1.10.1510.10">
    <property type="entry name" value="Uncharacterised protein YqeY/AIM41 PF09424, N-terminal domain"/>
    <property type="match status" value="1"/>
</dbReference>
<proteinExistence type="predicted"/>
<dbReference type="AlphaFoldDB" id="A0A1G6P2T2"/>
<sequence>MTLIERLNQDMKTAMKTKDKTALSVIRMVRSTLKNQEIDQKRPLSEEEALHLISKERKKLKDSLQEFEQAGREDLAEKVREEIAILEKYLPEQLSDGELKEMVRETVQETGASSKADIGKVMKAIMPKVKGRADGKRVNRMVQEELS</sequence>
<dbReference type="Proteomes" id="UP000199387">
    <property type="component" value="Unassembled WGS sequence"/>
</dbReference>
<dbReference type="STRING" id="1236220.SAMN04488112_11537"/>
<organism evidence="1 2">
    <name type="scientific">Melghirimyces thermohalophilus</name>
    <dbReference type="NCBI Taxonomy" id="1236220"/>
    <lineage>
        <taxon>Bacteria</taxon>
        <taxon>Bacillati</taxon>
        <taxon>Bacillota</taxon>
        <taxon>Bacilli</taxon>
        <taxon>Bacillales</taxon>
        <taxon>Thermoactinomycetaceae</taxon>
        <taxon>Melghirimyces</taxon>
    </lineage>
</organism>